<keyword evidence="2" id="KW-0732">Signal</keyword>
<feature type="signal peptide" evidence="2">
    <location>
        <begin position="1"/>
        <end position="17"/>
    </location>
</feature>
<feature type="chain" id="PRO_5044826620" evidence="2">
    <location>
        <begin position="18"/>
        <end position="95"/>
    </location>
</feature>
<dbReference type="AlphaFoldDB" id="A0ABD2Q352"/>
<feature type="non-terminal residue" evidence="3">
    <location>
        <position position="95"/>
    </location>
</feature>
<keyword evidence="4" id="KW-1185">Reference proteome</keyword>
<accession>A0ABD2Q352</accession>
<reference evidence="3 4" key="1">
    <citation type="submission" date="2024-11" db="EMBL/GenBank/DDBJ databases">
        <title>Adaptive evolution of stress response genes in parasites aligns with host niche diversity.</title>
        <authorList>
            <person name="Hahn C."/>
            <person name="Resl P."/>
        </authorList>
    </citation>
    <scope>NUCLEOTIDE SEQUENCE [LARGE SCALE GENOMIC DNA]</scope>
    <source>
        <strain evidence="3">EGGRZ-B1_66</strain>
        <tissue evidence="3">Body</tissue>
    </source>
</reference>
<sequence>MFYNHAVFVLLATLVEGNWRDESVDRKTEQPNEEELLPTPDELNQLPPLLRVIYQLLQLIKCPPPYRQIGLKLEYKSQDPVITRCILMCLVYLCH</sequence>
<feature type="region of interest" description="Disordered" evidence="1">
    <location>
        <begin position="22"/>
        <end position="41"/>
    </location>
</feature>
<proteinExistence type="predicted"/>
<dbReference type="Proteomes" id="UP001626550">
    <property type="component" value="Unassembled WGS sequence"/>
</dbReference>
<protein>
    <submittedName>
        <fullName evidence="3">Uncharacterized protein</fullName>
    </submittedName>
</protein>
<name>A0ABD2Q352_9PLAT</name>
<gene>
    <name evidence="3" type="ORF">Ciccas_008813</name>
</gene>
<evidence type="ECO:0000313" key="3">
    <source>
        <dbReference type="EMBL" id="KAL3312591.1"/>
    </source>
</evidence>
<dbReference type="EMBL" id="JBJKFK010001636">
    <property type="protein sequence ID" value="KAL3312591.1"/>
    <property type="molecule type" value="Genomic_DNA"/>
</dbReference>
<evidence type="ECO:0000256" key="2">
    <source>
        <dbReference type="SAM" id="SignalP"/>
    </source>
</evidence>
<organism evidence="3 4">
    <name type="scientific">Cichlidogyrus casuarinus</name>
    <dbReference type="NCBI Taxonomy" id="1844966"/>
    <lineage>
        <taxon>Eukaryota</taxon>
        <taxon>Metazoa</taxon>
        <taxon>Spiralia</taxon>
        <taxon>Lophotrochozoa</taxon>
        <taxon>Platyhelminthes</taxon>
        <taxon>Monogenea</taxon>
        <taxon>Monopisthocotylea</taxon>
        <taxon>Dactylogyridea</taxon>
        <taxon>Ancyrocephalidae</taxon>
        <taxon>Cichlidogyrus</taxon>
    </lineage>
</organism>
<evidence type="ECO:0000256" key="1">
    <source>
        <dbReference type="SAM" id="MobiDB-lite"/>
    </source>
</evidence>
<evidence type="ECO:0000313" key="4">
    <source>
        <dbReference type="Proteomes" id="UP001626550"/>
    </source>
</evidence>
<comment type="caution">
    <text evidence="3">The sequence shown here is derived from an EMBL/GenBank/DDBJ whole genome shotgun (WGS) entry which is preliminary data.</text>
</comment>